<evidence type="ECO:0000256" key="3">
    <source>
        <dbReference type="ARBA" id="ARBA00023163"/>
    </source>
</evidence>
<dbReference type="PROSITE" id="PS50977">
    <property type="entry name" value="HTH_TETR_2"/>
    <property type="match status" value="1"/>
</dbReference>
<evidence type="ECO:0000256" key="1">
    <source>
        <dbReference type="ARBA" id="ARBA00023015"/>
    </source>
</evidence>
<dbReference type="InterPro" id="IPR001647">
    <property type="entry name" value="HTH_TetR"/>
</dbReference>
<dbReference type="EMBL" id="VWPH01000007">
    <property type="protein sequence ID" value="KAA5832840.1"/>
    <property type="molecule type" value="Genomic_DNA"/>
</dbReference>
<dbReference type="GO" id="GO:0000976">
    <property type="term" value="F:transcription cis-regulatory region binding"/>
    <property type="evidence" value="ECO:0007669"/>
    <property type="project" value="TreeGrafter"/>
</dbReference>
<evidence type="ECO:0000256" key="4">
    <source>
        <dbReference type="PROSITE-ProRule" id="PRU00335"/>
    </source>
</evidence>
<dbReference type="PANTHER" id="PTHR30055">
    <property type="entry name" value="HTH-TYPE TRANSCRIPTIONAL REGULATOR RUTR"/>
    <property type="match status" value="1"/>
</dbReference>
<dbReference type="InterPro" id="IPR050109">
    <property type="entry name" value="HTH-type_TetR-like_transc_reg"/>
</dbReference>
<evidence type="ECO:0000313" key="7">
    <source>
        <dbReference type="Proteomes" id="UP000323946"/>
    </source>
</evidence>
<dbReference type="SMR" id="A0A5M7BUN4"/>
<name>A0A5M7BUN4_SACHI</name>
<dbReference type="SUPFAM" id="SSF46689">
    <property type="entry name" value="Homeodomain-like"/>
    <property type="match status" value="1"/>
</dbReference>
<feature type="domain" description="HTH tetR-type" evidence="5">
    <location>
        <begin position="13"/>
        <end position="73"/>
    </location>
</feature>
<dbReference type="Pfam" id="PF00440">
    <property type="entry name" value="TetR_N"/>
    <property type="match status" value="1"/>
</dbReference>
<keyword evidence="3" id="KW-0804">Transcription</keyword>
<evidence type="ECO:0000313" key="6">
    <source>
        <dbReference type="EMBL" id="KAA5832840.1"/>
    </source>
</evidence>
<evidence type="ECO:0000256" key="2">
    <source>
        <dbReference type="ARBA" id="ARBA00023125"/>
    </source>
</evidence>
<feature type="DNA-binding region" description="H-T-H motif" evidence="4">
    <location>
        <begin position="36"/>
        <end position="55"/>
    </location>
</feature>
<organism evidence="6 7">
    <name type="scientific">Saccharopolyspora hirsuta</name>
    <dbReference type="NCBI Taxonomy" id="1837"/>
    <lineage>
        <taxon>Bacteria</taxon>
        <taxon>Bacillati</taxon>
        <taxon>Actinomycetota</taxon>
        <taxon>Actinomycetes</taxon>
        <taxon>Pseudonocardiales</taxon>
        <taxon>Pseudonocardiaceae</taxon>
        <taxon>Saccharopolyspora</taxon>
    </lineage>
</organism>
<evidence type="ECO:0000259" key="5">
    <source>
        <dbReference type="PROSITE" id="PS50977"/>
    </source>
</evidence>
<dbReference type="Gene3D" id="1.10.357.10">
    <property type="entry name" value="Tetracycline Repressor, domain 2"/>
    <property type="match status" value="1"/>
</dbReference>
<keyword evidence="7" id="KW-1185">Reference proteome</keyword>
<dbReference type="PROSITE" id="PS01081">
    <property type="entry name" value="HTH_TETR_1"/>
    <property type="match status" value="1"/>
</dbReference>
<reference evidence="6 7" key="1">
    <citation type="submission" date="2019-09" db="EMBL/GenBank/DDBJ databases">
        <title>Draft genome sequence of the thermophilic Saccharopolyspora hirsuta VKM Ac-666T.</title>
        <authorList>
            <person name="Lobastova T.G."/>
            <person name="Fokina V."/>
            <person name="Bragin E.Y."/>
            <person name="Shtratnikova V.Y."/>
            <person name="Starodumova I.P."/>
            <person name="Tarlachkov S.V."/>
            <person name="Donova M.V."/>
        </authorList>
    </citation>
    <scope>NUCLEOTIDE SEQUENCE [LARGE SCALE GENOMIC DNA]</scope>
    <source>
        <strain evidence="6 7">VKM Ac-666</strain>
    </source>
</reference>
<proteinExistence type="predicted"/>
<keyword evidence="1" id="KW-0805">Transcription regulation</keyword>
<dbReference type="RefSeq" id="WP_150067825.1">
    <property type="nucleotide sequence ID" value="NZ_VWPH01000007.1"/>
</dbReference>
<dbReference type="OrthoDB" id="3211155at2"/>
<dbReference type="Proteomes" id="UP000323946">
    <property type="component" value="Unassembled WGS sequence"/>
</dbReference>
<dbReference type="InterPro" id="IPR009057">
    <property type="entry name" value="Homeodomain-like_sf"/>
</dbReference>
<gene>
    <name evidence="6" type="ORF">F1721_17885</name>
</gene>
<sequence length="207" mass="23067">MDQHLGLRERKKQRTRETISNTAIALFIEHGFDPVSITQVADAAEVSRRTLFSYFPAKEDLVVHRFADHEDESARVVRARPADQTPLDALRANFLDGLRRHDPITGISDNPEVIAIYELILDTPALYARIVRFFENSERMLVAALRETDDLPELTARLIAAQISAVQRTLALDNFRRAVAGTTAADAYPDALAAAELGFNQLRDGLG</sequence>
<dbReference type="PRINTS" id="PR00455">
    <property type="entry name" value="HTHTETR"/>
</dbReference>
<accession>A0A5M7BUN4</accession>
<dbReference type="PANTHER" id="PTHR30055:SF234">
    <property type="entry name" value="HTH-TYPE TRANSCRIPTIONAL REGULATOR BETI"/>
    <property type="match status" value="1"/>
</dbReference>
<dbReference type="GO" id="GO:0003700">
    <property type="term" value="F:DNA-binding transcription factor activity"/>
    <property type="evidence" value="ECO:0007669"/>
    <property type="project" value="TreeGrafter"/>
</dbReference>
<protein>
    <submittedName>
        <fullName evidence="6">TetR family transcriptional regulator</fullName>
    </submittedName>
</protein>
<dbReference type="InterPro" id="IPR023772">
    <property type="entry name" value="DNA-bd_HTH_TetR-type_CS"/>
</dbReference>
<keyword evidence="2 4" id="KW-0238">DNA-binding</keyword>
<dbReference type="AlphaFoldDB" id="A0A5M7BUN4"/>
<comment type="caution">
    <text evidence="6">The sequence shown here is derived from an EMBL/GenBank/DDBJ whole genome shotgun (WGS) entry which is preliminary data.</text>
</comment>